<gene>
    <name evidence="1" type="ORF">HNR23_003052</name>
</gene>
<comment type="caution">
    <text evidence="1">The sequence shown here is derived from an EMBL/GenBank/DDBJ whole genome shotgun (WGS) entry which is preliminary data.</text>
</comment>
<sequence length="33" mass="3720">MLIYLAAIANRAGIDLCDALREKELVNEARTWS</sequence>
<protein>
    <submittedName>
        <fullName evidence="1">Uncharacterized protein</fullName>
    </submittedName>
</protein>
<evidence type="ECO:0000313" key="1">
    <source>
        <dbReference type="EMBL" id="MBB6172992.1"/>
    </source>
</evidence>
<organism evidence="1 2">
    <name type="scientific">Nocardiopsis mwathae</name>
    <dbReference type="NCBI Taxonomy" id="1472723"/>
    <lineage>
        <taxon>Bacteria</taxon>
        <taxon>Bacillati</taxon>
        <taxon>Actinomycetota</taxon>
        <taxon>Actinomycetes</taxon>
        <taxon>Streptosporangiales</taxon>
        <taxon>Nocardiopsidaceae</taxon>
        <taxon>Nocardiopsis</taxon>
    </lineage>
</organism>
<reference evidence="1 2" key="1">
    <citation type="submission" date="2020-08" db="EMBL/GenBank/DDBJ databases">
        <title>Sequencing the genomes of 1000 actinobacteria strains.</title>
        <authorList>
            <person name="Klenk H.-P."/>
        </authorList>
    </citation>
    <scope>NUCLEOTIDE SEQUENCE [LARGE SCALE GENOMIC DNA]</scope>
    <source>
        <strain evidence="1 2">DSM 46659</strain>
    </source>
</reference>
<proteinExistence type="predicted"/>
<dbReference type="Proteomes" id="UP000546642">
    <property type="component" value="Unassembled WGS sequence"/>
</dbReference>
<dbReference type="Gene3D" id="1.10.287.1080">
    <property type="entry name" value="MazG-like"/>
    <property type="match status" value="1"/>
</dbReference>
<accession>A0A7W9YIX4</accession>
<name>A0A7W9YIX4_9ACTN</name>
<dbReference type="AlphaFoldDB" id="A0A7W9YIX4"/>
<keyword evidence="2" id="KW-1185">Reference proteome</keyword>
<evidence type="ECO:0000313" key="2">
    <source>
        <dbReference type="Proteomes" id="UP000546642"/>
    </source>
</evidence>
<dbReference type="EMBL" id="JACHDS010000001">
    <property type="protein sequence ID" value="MBB6172992.1"/>
    <property type="molecule type" value="Genomic_DNA"/>
</dbReference>